<keyword evidence="12" id="KW-1185">Reference proteome</keyword>
<dbReference type="Pfam" id="PF00876">
    <property type="entry name" value="Innexin"/>
    <property type="match status" value="1"/>
</dbReference>
<evidence type="ECO:0000256" key="1">
    <source>
        <dbReference type="ARBA" id="ARBA00004651"/>
    </source>
</evidence>
<dbReference type="PROSITE" id="PS51013">
    <property type="entry name" value="PANNEXIN"/>
    <property type="match status" value="1"/>
</dbReference>
<sequence length="278" mass="33191">MSNASLMSTPDDRTKNISQIAKYLHRWIECQQDYHSNILVRMRHRFSNIFCFCYGKRDGTFLTGYYLFIKLLYCANVVGQFFLLNAFMAMDYNVFGFEVLDYLLSNGEWKESPKFPRVTLCDFQIRQLNNVQRYTIQCVLPINLFNEKIFIFIWFWLFLVSVLTFINYFSWVFYCTFKEKKLQYVKKYLKMEHEIRTGMDKKLARKFVETYLRDDGVFILRVVGKNSSDMVLTDLVVNLWKIFKDTYVPSKQSNRSPGSDDTDYFRLNGGDTTKENYV</sequence>
<keyword evidence="3" id="KW-1003">Cell membrane</keyword>
<evidence type="ECO:0000313" key="11">
    <source>
        <dbReference type="EMBL" id="CAG2217539.1"/>
    </source>
</evidence>
<evidence type="ECO:0000256" key="7">
    <source>
        <dbReference type="ARBA" id="ARBA00023136"/>
    </source>
</evidence>
<organism evidence="11 12">
    <name type="scientific">Mytilus edulis</name>
    <name type="common">Blue mussel</name>
    <dbReference type="NCBI Taxonomy" id="6550"/>
    <lineage>
        <taxon>Eukaryota</taxon>
        <taxon>Metazoa</taxon>
        <taxon>Spiralia</taxon>
        <taxon>Lophotrochozoa</taxon>
        <taxon>Mollusca</taxon>
        <taxon>Bivalvia</taxon>
        <taxon>Autobranchia</taxon>
        <taxon>Pteriomorphia</taxon>
        <taxon>Mytilida</taxon>
        <taxon>Mytiloidea</taxon>
        <taxon>Mytilidae</taxon>
        <taxon>Mytilinae</taxon>
        <taxon>Mytilus</taxon>
    </lineage>
</organism>
<keyword evidence="6 9" id="KW-0406">Ion transport</keyword>
<dbReference type="EMBL" id="CAJPWZ010001545">
    <property type="protein sequence ID" value="CAG2217539.1"/>
    <property type="molecule type" value="Genomic_DNA"/>
</dbReference>
<evidence type="ECO:0000256" key="9">
    <source>
        <dbReference type="RuleBase" id="RU010713"/>
    </source>
</evidence>
<dbReference type="OrthoDB" id="5867527at2759"/>
<protein>
    <recommendedName>
        <fullName evidence="9">Innexin</fullName>
    </recommendedName>
</protein>
<evidence type="ECO:0000256" key="4">
    <source>
        <dbReference type="ARBA" id="ARBA00022692"/>
    </source>
</evidence>
<feature type="transmembrane region" description="Helical" evidence="9">
    <location>
        <begin position="65"/>
        <end position="88"/>
    </location>
</feature>
<reference evidence="11" key="1">
    <citation type="submission" date="2021-03" db="EMBL/GenBank/DDBJ databases">
        <authorList>
            <person name="Bekaert M."/>
        </authorList>
    </citation>
    <scope>NUCLEOTIDE SEQUENCE</scope>
</reference>
<dbReference type="GO" id="GO:0005921">
    <property type="term" value="C:gap junction"/>
    <property type="evidence" value="ECO:0007669"/>
    <property type="project" value="UniProtKB-UniRule"/>
</dbReference>
<evidence type="ECO:0000256" key="10">
    <source>
        <dbReference type="SAM" id="MobiDB-lite"/>
    </source>
</evidence>
<keyword evidence="8 9" id="KW-0407">Ion channel</keyword>
<evidence type="ECO:0000256" key="3">
    <source>
        <dbReference type="ARBA" id="ARBA00022475"/>
    </source>
</evidence>
<keyword evidence="5 9" id="KW-1133">Transmembrane helix</keyword>
<name>A0A8S3SA09_MYTED</name>
<comment type="function">
    <text evidence="9">Structural component of the gap junctions.</text>
</comment>
<keyword evidence="4 9" id="KW-0812">Transmembrane</keyword>
<accession>A0A8S3SA09</accession>
<evidence type="ECO:0000256" key="8">
    <source>
        <dbReference type="ARBA" id="ARBA00023303"/>
    </source>
</evidence>
<dbReference type="Proteomes" id="UP000683360">
    <property type="component" value="Unassembled WGS sequence"/>
</dbReference>
<comment type="subcellular location">
    <subcellularLocation>
        <location evidence="1 9">Cell membrane</location>
        <topology evidence="1 9">Multi-pass membrane protein</topology>
    </subcellularLocation>
</comment>
<dbReference type="PRINTS" id="PR01262">
    <property type="entry name" value="INNEXIN"/>
</dbReference>
<evidence type="ECO:0000256" key="2">
    <source>
        <dbReference type="ARBA" id="ARBA00022448"/>
    </source>
</evidence>
<comment type="similarity">
    <text evidence="9">Belongs to the pannexin family.</text>
</comment>
<keyword evidence="7 9" id="KW-0472">Membrane</keyword>
<keyword evidence="2 9" id="KW-0813">Transport</keyword>
<dbReference type="AlphaFoldDB" id="A0A8S3SA09"/>
<dbReference type="PANTHER" id="PTHR11893">
    <property type="entry name" value="INNEXIN"/>
    <property type="match status" value="1"/>
</dbReference>
<evidence type="ECO:0000313" key="12">
    <source>
        <dbReference type="Proteomes" id="UP000683360"/>
    </source>
</evidence>
<dbReference type="InterPro" id="IPR000990">
    <property type="entry name" value="Innexin"/>
</dbReference>
<feature type="transmembrane region" description="Helical" evidence="9">
    <location>
        <begin position="149"/>
        <end position="177"/>
    </location>
</feature>
<gene>
    <name evidence="9" type="primary">inx</name>
    <name evidence="11" type="ORF">MEDL_31246</name>
</gene>
<dbReference type="PANTHER" id="PTHR11893:SF36">
    <property type="entry name" value="INNEXIN-5"/>
    <property type="match status" value="1"/>
</dbReference>
<proteinExistence type="inferred from homology"/>
<comment type="caution">
    <text evidence="9">Lacks conserved residue(s) required for the propagation of feature annotation.</text>
</comment>
<dbReference type="GO" id="GO:0005886">
    <property type="term" value="C:plasma membrane"/>
    <property type="evidence" value="ECO:0007669"/>
    <property type="project" value="UniProtKB-SubCell"/>
</dbReference>
<dbReference type="GO" id="GO:0034220">
    <property type="term" value="P:monoatomic ion transmembrane transport"/>
    <property type="evidence" value="ECO:0007669"/>
    <property type="project" value="UniProtKB-KW"/>
</dbReference>
<evidence type="ECO:0000256" key="5">
    <source>
        <dbReference type="ARBA" id="ARBA00022989"/>
    </source>
</evidence>
<feature type="region of interest" description="Disordered" evidence="10">
    <location>
        <begin position="251"/>
        <end position="278"/>
    </location>
</feature>
<comment type="caution">
    <text evidence="11">The sequence shown here is derived from an EMBL/GenBank/DDBJ whole genome shotgun (WGS) entry which is preliminary data.</text>
</comment>
<evidence type="ECO:0000256" key="6">
    <source>
        <dbReference type="ARBA" id="ARBA00023065"/>
    </source>
</evidence>